<dbReference type="Pfam" id="PF00370">
    <property type="entry name" value="FGGY_N"/>
    <property type="match status" value="1"/>
</dbReference>
<evidence type="ECO:0000259" key="11">
    <source>
        <dbReference type="Pfam" id="PF02782"/>
    </source>
</evidence>
<feature type="binding site" evidence="8">
    <location>
        <begin position="79"/>
        <end position="80"/>
    </location>
    <ligand>
        <name>substrate</name>
    </ligand>
</feature>
<comment type="similarity">
    <text evidence="1 8 9">Belongs to the FGGY kinase family.</text>
</comment>
<dbReference type="GO" id="GO:0004856">
    <property type="term" value="F:D-xylulokinase activity"/>
    <property type="evidence" value="ECO:0007669"/>
    <property type="project" value="UniProtKB-UniRule"/>
</dbReference>
<evidence type="ECO:0000256" key="4">
    <source>
        <dbReference type="ARBA" id="ARBA00022741"/>
    </source>
</evidence>
<comment type="caution">
    <text evidence="12">The sequence shown here is derived from an EMBL/GenBank/DDBJ whole genome shotgun (WGS) entry which is preliminary data.</text>
</comment>
<evidence type="ECO:0000313" key="12">
    <source>
        <dbReference type="EMBL" id="OKL42892.1"/>
    </source>
</evidence>
<evidence type="ECO:0000259" key="10">
    <source>
        <dbReference type="Pfam" id="PF00370"/>
    </source>
</evidence>
<evidence type="ECO:0000256" key="1">
    <source>
        <dbReference type="ARBA" id="ARBA00009156"/>
    </source>
</evidence>
<dbReference type="InterPro" id="IPR018483">
    <property type="entry name" value="Carb_kinase_FGGY_CS"/>
</dbReference>
<feature type="domain" description="Carbohydrate kinase FGGY N-terminal" evidence="10">
    <location>
        <begin position="1"/>
        <end position="241"/>
    </location>
</feature>
<evidence type="ECO:0000256" key="6">
    <source>
        <dbReference type="ARBA" id="ARBA00022840"/>
    </source>
</evidence>
<dbReference type="Gene3D" id="3.30.420.40">
    <property type="match status" value="2"/>
</dbReference>
<gene>
    <name evidence="8 9" type="primary">xylB</name>
    <name evidence="12" type="ORF">A3843_16345</name>
</gene>
<sequence length="482" mass="50896">MYLGLDLGTSGLKAVLMNAEQEIVATAHAPLEESRPQSGWSEQDPMQWIAAAETVFDQLKAKAAPQLAAVKGIGLSGQMHGATMLDAQDKPVYPCILWNDTRSHEEAAELDSIPSFRSASGSIVFPGFTAPKLLWMRRNKPGLFAKVRRVLLPKDYLRLWLTGEAVSEMSDASGTSWLDVGNRKWSDDLLAACDLGPEHMPKLVEGTDASGGLRAELCQRWGIAGSVVVAGGAGDNAASAVAVGAIKAGRGFLSLGTSGVLFAASNAYQPAPESAVHTFCHALPGRWHQMGVILAATDALNWFAKVPGVSSSELAGALGTELKAPGGALFLPYLGGERTPHNDASVRGAFLGLSHLADRDALTQAVLEGVIYGFRDCQEALTSTGTKLERLTAVGGGSQSDYWLKLAATVLDIPVERPTAGDFGGAFGAARLGLTAAEKADLETVCTVPPKTECFDPEPQLKGAFEDAYARFRSAYLAIRSL</sequence>
<keyword evidence="6 8" id="KW-0067">ATP-binding</keyword>
<dbReference type="GO" id="GO:0042732">
    <property type="term" value="P:D-xylose metabolic process"/>
    <property type="evidence" value="ECO:0007669"/>
    <property type="project" value="UniProtKB-KW"/>
</dbReference>
<dbReference type="InterPro" id="IPR018485">
    <property type="entry name" value="FGGY_C"/>
</dbReference>
<dbReference type="STRING" id="197461.A3843_16345"/>
<dbReference type="SUPFAM" id="SSF53067">
    <property type="entry name" value="Actin-like ATPase domain"/>
    <property type="match status" value="2"/>
</dbReference>
<keyword evidence="4 8" id="KW-0547">Nucleotide-binding</keyword>
<dbReference type="InterPro" id="IPR043129">
    <property type="entry name" value="ATPase_NBD"/>
</dbReference>
<dbReference type="AlphaFoldDB" id="A0A1U7JDY7"/>
<evidence type="ECO:0000313" key="13">
    <source>
        <dbReference type="Proteomes" id="UP000185783"/>
    </source>
</evidence>
<dbReference type="Proteomes" id="UP000185783">
    <property type="component" value="Unassembled WGS sequence"/>
</dbReference>
<dbReference type="RefSeq" id="WP_028482326.1">
    <property type="nucleotide sequence ID" value="NZ_LVVZ01000026.1"/>
</dbReference>
<accession>A0A1U7JDY7</accession>
<dbReference type="InterPro" id="IPR000577">
    <property type="entry name" value="Carb_kinase_FGGY"/>
</dbReference>
<feature type="active site" description="Proton acceptor" evidence="8">
    <location>
        <position position="235"/>
    </location>
</feature>
<dbReference type="EC" id="2.7.1.17" evidence="8 9"/>
<evidence type="ECO:0000256" key="2">
    <source>
        <dbReference type="ARBA" id="ARBA00022629"/>
    </source>
</evidence>
<name>A0A1U7JDY7_9HYPH</name>
<dbReference type="InterPro" id="IPR050406">
    <property type="entry name" value="FGGY_Carb_Kinase"/>
</dbReference>
<dbReference type="PROSITE" id="PS00933">
    <property type="entry name" value="FGGY_KINASES_1"/>
    <property type="match status" value="1"/>
</dbReference>
<keyword evidence="13" id="KW-1185">Reference proteome</keyword>
<feature type="domain" description="Carbohydrate kinase FGGY C-terminal" evidence="11">
    <location>
        <begin position="253"/>
        <end position="437"/>
    </location>
</feature>
<keyword evidence="7 8" id="KW-0119">Carbohydrate metabolism</keyword>
<dbReference type="HAMAP" id="MF_02220">
    <property type="entry name" value="XylB"/>
    <property type="match status" value="1"/>
</dbReference>
<dbReference type="NCBIfam" id="TIGR01312">
    <property type="entry name" value="XylB"/>
    <property type="match status" value="1"/>
</dbReference>
<dbReference type="InterPro" id="IPR018484">
    <property type="entry name" value="FGGY_N"/>
</dbReference>
<dbReference type="GO" id="GO:0005524">
    <property type="term" value="F:ATP binding"/>
    <property type="evidence" value="ECO:0007669"/>
    <property type="project" value="UniProtKB-UniRule"/>
</dbReference>
<dbReference type="GO" id="GO:0005998">
    <property type="term" value="P:xylulose catabolic process"/>
    <property type="evidence" value="ECO:0007669"/>
    <property type="project" value="UniProtKB-UniRule"/>
</dbReference>
<dbReference type="Pfam" id="PF02782">
    <property type="entry name" value="FGGY_C"/>
    <property type="match status" value="1"/>
</dbReference>
<keyword evidence="3 8" id="KW-0808">Transferase</keyword>
<evidence type="ECO:0000256" key="9">
    <source>
        <dbReference type="RuleBase" id="RU364073"/>
    </source>
</evidence>
<evidence type="ECO:0000256" key="7">
    <source>
        <dbReference type="ARBA" id="ARBA00023277"/>
    </source>
</evidence>
<comment type="catalytic activity">
    <reaction evidence="8 9">
        <text>D-xylulose + ATP = D-xylulose 5-phosphate + ADP + H(+)</text>
        <dbReference type="Rhea" id="RHEA:10964"/>
        <dbReference type="ChEBI" id="CHEBI:15378"/>
        <dbReference type="ChEBI" id="CHEBI:17140"/>
        <dbReference type="ChEBI" id="CHEBI:30616"/>
        <dbReference type="ChEBI" id="CHEBI:57737"/>
        <dbReference type="ChEBI" id="CHEBI:456216"/>
        <dbReference type="EC" id="2.7.1.17"/>
    </reaction>
</comment>
<keyword evidence="2 8" id="KW-0859">Xylose metabolism</keyword>
<feature type="site" description="Important for activity" evidence="8">
    <location>
        <position position="6"/>
    </location>
</feature>
<evidence type="ECO:0000256" key="8">
    <source>
        <dbReference type="HAMAP-Rule" id="MF_02220"/>
    </source>
</evidence>
<evidence type="ECO:0000256" key="3">
    <source>
        <dbReference type="ARBA" id="ARBA00022679"/>
    </source>
</evidence>
<comment type="function">
    <text evidence="8">Catalyzes the phosphorylation of D-xylulose to D-xylulose 5-phosphate.</text>
</comment>
<protein>
    <recommendedName>
        <fullName evidence="8 9">Xylulose kinase</fullName>
        <shortName evidence="8 9">Xylulokinase</shortName>
        <ecNumber evidence="8 9">2.7.1.17</ecNumber>
    </recommendedName>
</protein>
<dbReference type="PANTHER" id="PTHR43095:SF6">
    <property type="entry name" value="XYLULOSE KINASE"/>
    <property type="match status" value="1"/>
</dbReference>
<reference evidence="12 13" key="1">
    <citation type="submission" date="2016-03" db="EMBL/GenBank/DDBJ databases">
        <title>Genome sequence of Nesiotobacter sp. nov., a moderately halophilic alphaproteobacterium isolated from the Yellow Sea, China.</title>
        <authorList>
            <person name="Zhang G."/>
            <person name="Zhang R."/>
        </authorList>
    </citation>
    <scope>NUCLEOTIDE SEQUENCE [LARGE SCALE GENOMIC DNA]</scope>
    <source>
        <strain evidence="12 13">WB1-6</strain>
    </source>
</reference>
<evidence type="ECO:0000256" key="5">
    <source>
        <dbReference type="ARBA" id="ARBA00022777"/>
    </source>
</evidence>
<dbReference type="PANTHER" id="PTHR43095">
    <property type="entry name" value="SUGAR KINASE"/>
    <property type="match status" value="1"/>
</dbReference>
<dbReference type="InterPro" id="IPR006000">
    <property type="entry name" value="Xylulokinase"/>
</dbReference>
<proteinExistence type="inferred from homology"/>
<keyword evidence="5 8" id="KW-0418">Kinase</keyword>
<organism evidence="12 13">
    <name type="scientific">Pseudovibrio exalbescens</name>
    <dbReference type="NCBI Taxonomy" id="197461"/>
    <lineage>
        <taxon>Bacteria</taxon>
        <taxon>Pseudomonadati</taxon>
        <taxon>Pseudomonadota</taxon>
        <taxon>Alphaproteobacteria</taxon>
        <taxon>Hyphomicrobiales</taxon>
        <taxon>Stappiaceae</taxon>
        <taxon>Pseudovibrio</taxon>
    </lineage>
</organism>
<dbReference type="EMBL" id="LVVZ01000026">
    <property type="protein sequence ID" value="OKL42892.1"/>
    <property type="molecule type" value="Genomic_DNA"/>
</dbReference>
<dbReference type="CDD" id="cd07808">
    <property type="entry name" value="ASKHA_NBD_FGGY_EcXK-like"/>
    <property type="match status" value="1"/>
</dbReference>
<dbReference type="PIRSF" id="PIRSF000538">
    <property type="entry name" value="GlpK"/>
    <property type="match status" value="1"/>
</dbReference>